<comment type="caution">
    <text evidence="3">The sequence shown here is derived from an EMBL/GenBank/DDBJ whole genome shotgun (WGS) entry which is preliminary data.</text>
</comment>
<feature type="transmembrane region" description="Helical" evidence="1">
    <location>
        <begin position="12"/>
        <end position="34"/>
    </location>
</feature>
<dbReference type="RefSeq" id="WP_144398585.1">
    <property type="nucleotide sequence ID" value="NZ_VJXW01000016.1"/>
</dbReference>
<evidence type="ECO:0000313" key="4">
    <source>
        <dbReference type="Proteomes" id="UP000319424"/>
    </source>
</evidence>
<dbReference type="EMBL" id="VJXW01000016">
    <property type="protein sequence ID" value="TRW24028.1"/>
    <property type="molecule type" value="Genomic_DNA"/>
</dbReference>
<dbReference type="Pfam" id="PF25425">
    <property type="entry name" value="YfjL_N"/>
    <property type="match status" value="1"/>
</dbReference>
<keyword evidence="1" id="KW-0472">Membrane</keyword>
<keyword evidence="1" id="KW-1133">Transmembrane helix</keyword>
<dbReference type="Proteomes" id="UP000319424">
    <property type="component" value="Unassembled WGS sequence"/>
</dbReference>
<evidence type="ECO:0000256" key="1">
    <source>
        <dbReference type="SAM" id="Phobius"/>
    </source>
</evidence>
<reference evidence="3 4" key="1">
    <citation type="submission" date="2019-07" db="EMBL/GenBank/DDBJ databases">
        <title>Criibacterium bergeronii gen. nov., sp. nov. isolated from human clinical samples.</title>
        <authorList>
            <person name="Maheux A.F."/>
            <person name="Boudreau D.K."/>
            <person name="Berube E."/>
            <person name="Brodeur S."/>
            <person name="Bernard K.A."/>
            <person name="Abed J.Y."/>
            <person name="Ducrey E."/>
            <person name="Guay E.F."/>
            <person name="Raymond F."/>
            <person name="Corbeil J."/>
            <person name="Domingo M.-C."/>
            <person name="Roy P.H."/>
            <person name="Boissinot M."/>
            <person name="Tocheva E.I."/>
            <person name="Omar R.F."/>
        </authorList>
    </citation>
    <scope>NUCLEOTIDE SEQUENCE [LARGE SCALE GENOMIC DNA]</scope>
    <source>
        <strain evidence="3 4">CCRI-24246</strain>
    </source>
</reference>
<sequence>MNKSFIKKFLKRTLLIVLAIFICFVIYFYIAFFGNPVSKFLVKNSAQKYINENYPKLNLEIRDIFYTWDGDYSISLHGKNSKDIYFRIYFDKYGRHKRGKKDIILSDILSNTYERFSDELKNYGKNLEKDLKTPYEINLSTIANSNEVKSKLKIDQEVDFNNFPLSVDAGAYTFAENPNYEEALKILKNLQAVMDSTPLKVTKYNIILVPEKDSGACQTLENALKIYDIPADFLRTADEQDLMEYRKKMDEYSK</sequence>
<evidence type="ECO:0000259" key="2">
    <source>
        <dbReference type="Pfam" id="PF25425"/>
    </source>
</evidence>
<evidence type="ECO:0000313" key="3">
    <source>
        <dbReference type="EMBL" id="TRW24028.1"/>
    </source>
</evidence>
<name>A0A552V0M9_9FIRM</name>
<keyword evidence="1" id="KW-0812">Transmembrane</keyword>
<accession>A0A552V0M9</accession>
<gene>
    <name evidence="3" type="ORF">FL857_09285</name>
</gene>
<organism evidence="3 4">
    <name type="scientific">Criibacterium bergeronii</name>
    <dbReference type="NCBI Taxonomy" id="1871336"/>
    <lineage>
        <taxon>Bacteria</taxon>
        <taxon>Bacillati</taxon>
        <taxon>Bacillota</taxon>
        <taxon>Clostridia</taxon>
        <taxon>Peptostreptococcales</taxon>
        <taxon>Filifactoraceae</taxon>
        <taxon>Criibacterium</taxon>
    </lineage>
</organism>
<proteinExistence type="predicted"/>
<protein>
    <recommendedName>
        <fullName evidence="2">YfjL-like N-terminal domain-containing protein</fullName>
    </recommendedName>
</protein>
<feature type="domain" description="YfjL-like N-terminal" evidence="2">
    <location>
        <begin position="11"/>
        <end position="90"/>
    </location>
</feature>
<dbReference type="AlphaFoldDB" id="A0A552V0M9"/>
<dbReference type="InterPro" id="IPR057359">
    <property type="entry name" value="YfjL_N"/>
</dbReference>
<dbReference type="OrthoDB" id="2088234at2"/>